<feature type="compositionally biased region" description="Acidic residues" evidence="1">
    <location>
        <begin position="410"/>
        <end position="424"/>
    </location>
</feature>
<evidence type="ECO:0000259" key="3">
    <source>
        <dbReference type="Pfam" id="PF09362"/>
    </source>
</evidence>
<dbReference type="Proteomes" id="UP000794436">
    <property type="component" value="Unassembled WGS sequence"/>
</dbReference>
<feature type="domain" description="DUF1996" evidence="3">
    <location>
        <begin position="38"/>
        <end position="263"/>
    </location>
</feature>
<gene>
    <name evidence="4" type="ORF">Poli38472_013432</name>
</gene>
<dbReference type="Pfam" id="PF09362">
    <property type="entry name" value="DUF1996"/>
    <property type="match status" value="1"/>
</dbReference>
<feature type="compositionally biased region" description="Polar residues" evidence="1">
    <location>
        <begin position="376"/>
        <end position="386"/>
    </location>
</feature>
<organism evidence="4 5">
    <name type="scientific">Pythium oligandrum</name>
    <name type="common">Mycoparasitic fungus</name>
    <dbReference type="NCBI Taxonomy" id="41045"/>
    <lineage>
        <taxon>Eukaryota</taxon>
        <taxon>Sar</taxon>
        <taxon>Stramenopiles</taxon>
        <taxon>Oomycota</taxon>
        <taxon>Peronosporomycetes</taxon>
        <taxon>Pythiales</taxon>
        <taxon>Pythiaceae</taxon>
        <taxon>Pythium</taxon>
    </lineage>
</organism>
<protein>
    <recommendedName>
        <fullName evidence="3">DUF1996 domain-containing protein</fullName>
    </recommendedName>
</protein>
<keyword evidence="2" id="KW-0732">Signal</keyword>
<comment type="caution">
    <text evidence="4">The sequence shown here is derived from an EMBL/GenBank/DDBJ whole genome shotgun (WGS) entry which is preliminary data.</text>
</comment>
<dbReference type="InterPro" id="IPR018535">
    <property type="entry name" value="DUF1996"/>
</dbReference>
<dbReference type="PANTHER" id="PTHR43662:SF3">
    <property type="entry name" value="DOMAIN PROTEIN, PUTATIVE (AFU_ORTHOLOGUE AFUA_6G11970)-RELATED"/>
    <property type="match status" value="1"/>
</dbReference>
<evidence type="ECO:0000256" key="2">
    <source>
        <dbReference type="SAM" id="SignalP"/>
    </source>
</evidence>
<dbReference type="EMBL" id="SPLM01000113">
    <property type="protein sequence ID" value="TMW57958.1"/>
    <property type="molecule type" value="Genomic_DNA"/>
</dbReference>
<dbReference type="AlphaFoldDB" id="A0A8K1FGP1"/>
<feature type="compositionally biased region" description="Pro residues" evidence="1">
    <location>
        <begin position="325"/>
        <end position="335"/>
    </location>
</feature>
<feature type="compositionally biased region" description="Basic residues" evidence="1">
    <location>
        <begin position="387"/>
        <end position="396"/>
    </location>
</feature>
<feature type="signal peptide" evidence="2">
    <location>
        <begin position="1"/>
        <end position="22"/>
    </location>
</feature>
<evidence type="ECO:0000313" key="5">
    <source>
        <dbReference type="Proteomes" id="UP000794436"/>
    </source>
</evidence>
<reference evidence="4" key="1">
    <citation type="submission" date="2019-03" db="EMBL/GenBank/DDBJ databases">
        <title>Long read genome sequence of the mycoparasitic Pythium oligandrum ATCC 38472 isolated from sugarbeet rhizosphere.</title>
        <authorList>
            <person name="Gaulin E."/>
        </authorList>
    </citation>
    <scope>NUCLEOTIDE SEQUENCE</scope>
    <source>
        <strain evidence="4">ATCC 38472_TT</strain>
    </source>
</reference>
<accession>A0A8K1FGP1</accession>
<feature type="region of interest" description="Disordered" evidence="1">
    <location>
        <begin position="318"/>
        <end position="444"/>
    </location>
</feature>
<keyword evidence="5" id="KW-1185">Reference proteome</keyword>
<evidence type="ECO:0000256" key="1">
    <source>
        <dbReference type="SAM" id="MobiDB-lite"/>
    </source>
</evidence>
<sequence length="444" mass="47579">MPRLTQVLSAITLALGVSTTQGMFRFDCFNNLVVDRVDPIINPGTEGGHVHIISGGNAFSKDAKDLTKSTCTSCPIGADLSAYWTPALYVKYKNGTGYGRVKSNQIVYYQPRGDKTEKIYALPPGLKMVAGDVTLKAYNETDIKQRAVTWVCLNFANPQKEGPIIPDGVHCPDGLRGQVNFPMCWDGKNLDSEDHKSHMAYAEGLDGGKCPPSHPKKVIKVFFEMFYHVKEWDSEWVGDKHPFTLSNGDRTGYSFHGDFFGGWDEEVLQRATDECRDKNYFNSGECPPLAPTFSDKPPAQRCTLQPEIKEEVDSVKELPGMNMPMPLPSAGPAPAPGTSVAPSAAPTTAPGTSVAPSTAPSAAPGTSAAPSKAPTNPSSAPGTKTPKPSRTRHTRSPKPTTPAPSKEVGGDADGDYDEDDDSEVGNDASASPSTLPSKCKAKTN</sequence>
<dbReference type="OrthoDB" id="74764at2759"/>
<feature type="compositionally biased region" description="Polar residues" evidence="1">
    <location>
        <begin position="428"/>
        <end position="438"/>
    </location>
</feature>
<dbReference type="PANTHER" id="PTHR43662">
    <property type="match status" value="1"/>
</dbReference>
<feature type="chain" id="PRO_5035460067" description="DUF1996 domain-containing protein" evidence="2">
    <location>
        <begin position="23"/>
        <end position="444"/>
    </location>
</feature>
<feature type="compositionally biased region" description="Low complexity" evidence="1">
    <location>
        <begin position="336"/>
        <end position="375"/>
    </location>
</feature>
<evidence type="ECO:0000313" key="4">
    <source>
        <dbReference type="EMBL" id="TMW57958.1"/>
    </source>
</evidence>
<name>A0A8K1FGP1_PYTOL</name>
<proteinExistence type="predicted"/>